<organism evidence="4 5">
    <name type="scientific">Proteiniclasticum aestuarii</name>
    <dbReference type="NCBI Taxonomy" id="2817862"/>
    <lineage>
        <taxon>Bacteria</taxon>
        <taxon>Bacillati</taxon>
        <taxon>Bacillota</taxon>
        <taxon>Clostridia</taxon>
        <taxon>Eubacteriales</taxon>
        <taxon>Clostridiaceae</taxon>
        <taxon>Proteiniclasticum</taxon>
    </lineage>
</organism>
<dbReference type="PROSITE" id="PS51257">
    <property type="entry name" value="PROKAR_LIPOPROTEIN"/>
    <property type="match status" value="1"/>
</dbReference>
<name>A0A939H3J7_9CLOT</name>
<comment type="caution">
    <text evidence="4">The sequence shown here is derived from an EMBL/GenBank/DDBJ whole genome shotgun (WGS) entry which is preliminary data.</text>
</comment>
<evidence type="ECO:0000256" key="1">
    <source>
        <dbReference type="ARBA" id="ARBA00008814"/>
    </source>
</evidence>
<dbReference type="SUPFAM" id="SSF53807">
    <property type="entry name" value="Helical backbone' metal receptor"/>
    <property type="match status" value="1"/>
</dbReference>
<dbReference type="Proteomes" id="UP000664218">
    <property type="component" value="Unassembled WGS sequence"/>
</dbReference>
<proteinExistence type="inferred from homology"/>
<evidence type="ECO:0000259" key="3">
    <source>
        <dbReference type="PROSITE" id="PS50983"/>
    </source>
</evidence>
<protein>
    <submittedName>
        <fullName evidence="4">ABC transporter substrate-binding protein</fullName>
    </submittedName>
</protein>
<keyword evidence="2" id="KW-0732">Signal</keyword>
<dbReference type="AlphaFoldDB" id="A0A939H3J7"/>
<dbReference type="CDD" id="cd01143">
    <property type="entry name" value="YvrC"/>
    <property type="match status" value="1"/>
</dbReference>
<feature type="domain" description="Fe/B12 periplasmic-binding" evidence="3">
    <location>
        <begin position="73"/>
        <end position="321"/>
    </location>
</feature>
<sequence>MKRRIAALLTGIILTAGVFTGCGVKEEADAPIESETIETPADAEEVNEEHTIYPLTIEDSFGAEVVLEKKPERIVSVAPSITETIFALEAEELLVGRTDYCDYPVETADVQSIGSLKEPNIEKIVELEADLVIASTHFSEDVYEKLSELDIQVIVLNPNDSFEGVFGVIEALGEITDEKSTADQLIEGMKASIQEVTEKVKGLEAPSVYYVVGYGEFGDYTAGGDTFISEMIGMANGRNIADDVEGWSYSVEKIVEHDPDLLIVSEYYDAKSGVMEANGYKDLRAVKEGNVFEIDNNLIDRQGPRLAEGFYALARLIHPDAFK</sequence>
<dbReference type="InterPro" id="IPR054828">
    <property type="entry name" value="Vit_B12_bind_prot"/>
</dbReference>
<accession>A0A939H3J7</accession>
<dbReference type="Gene3D" id="3.40.50.1980">
    <property type="entry name" value="Nitrogenase molybdenum iron protein domain"/>
    <property type="match status" value="2"/>
</dbReference>
<dbReference type="Pfam" id="PF01497">
    <property type="entry name" value="Peripla_BP_2"/>
    <property type="match status" value="1"/>
</dbReference>
<dbReference type="InterPro" id="IPR002491">
    <property type="entry name" value="ABC_transptr_periplasmic_BD"/>
</dbReference>
<gene>
    <name evidence="4" type="ORF">J3A84_00325</name>
</gene>
<dbReference type="InterPro" id="IPR050902">
    <property type="entry name" value="ABC_Transporter_SBP"/>
</dbReference>
<dbReference type="EMBL" id="JAFNJU010000001">
    <property type="protein sequence ID" value="MBO1263484.1"/>
    <property type="molecule type" value="Genomic_DNA"/>
</dbReference>
<comment type="similarity">
    <text evidence="1">Belongs to the bacterial solute-binding protein 8 family.</text>
</comment>
<reference evidence="4" key="1">
    <citation type="submission" date="2021-03" db="EMBL/GenBank/DDBJ databases">
        <title>Proteiniclasticum marinus sp. nov., isolated from tidal flat sediment.</title>
        <authorList>
            <person name="Namirimu T."/>
            <person name="Yang J.-A."/>
            <person name="Yang S.-H."/>
            <person name="Kim Y.-J."/>
            <person name="Kwon K.K."/>
        </authorList>
    </citation>
    <scope>NUCLEOTIDE SEQUENCE</scope>
    <source>
        <strain evidence="4">SCR006</strain>
    </source>
</reference>
<evidence type="ECO:0000313" key="5">
    <source>
        <dbReference type="Proteomes" id="UP000664218"/>
    </source>
</evidence>
<dbReference type="GO" id="GO:0071281">
    <property type="term" value="P:cellular response to iron ion"/>
    <property type="evidence" value="ECO:0007669"/>
    <property type="project" value="TreeGrafter"/>
</dbReference>
<dbReference type="RefSeq" id="WP_207598006.1">
    <property type="nucleotide sequence ID" value="NZ_JAFNJU010000001.1"/>
</dbReference>
<dbReference type="NCBIfam" id="NF038402">
    <property type="entry name" value="TroA_like"/>
    <property type="match status" value="1"/>
</dbReference>
<dbReference type="PANTHER" id="PTHR30535">
    <property type="entry name" value="VITAMIN B12-BINDING PROTEIN"/>
    <property type="match status" value="1"/>
</dbReference>
<dbReference type="PANTHER" id="PTHR30535:SF34">
    <property type="entry name" value="MOLYBDATE-BINDING PROTEIN MOLA"/>
    <property type="match status" value="1"/>
</dbReference>
<dbReference type="PROSITE" id="PS50983">
    <property type="entry name" value="FE_B12_PBP"/>
    <property type="match status" value="1"/>
</dbReference>
<evidence type="ECO:0000313" key="4">
    <source>
        <dbReference type="EMBL" id="MBO1263484.1"/>
    </source>
</evidence>
<keyword evidence="5" id="KW-1185">Reference proteome</keyword>
<evidence type="ECO:0000256" key="2">
    <source>
        <dbReference type="ARBA" id="ARBA00022729"/>
    </source>
</evidence>